<dbReference type="NCBIfam" id="NF047331">
    <property type="entry name" value="phage_HTJ"/>
    <property type="match status" value="1"/>
</dbReference>
<comment type="caution">
    <text evidence="1">The sequence shown here is derived from an EMBL/GenBank/DDBJ whole genome shotgun (WGS) entry which is preliminary data.</text>
</comment>
<gene>
    <name evidence="1" type="ORF">GCM10010946_34550</name>
</gene>
<evidence type="ECO:0000313" key="1">
    <source>
        <dbReference type="EMBL" id="GGX53050.1"/>
    </source>
</evidence>
<evidence type="ECO:0008006" key="3">
    <source>
        <dbReference type="Google" id="ProtNLM"/>
    </source>
</evidence>
<name>A0ABQ2Y322_9BURK</name>
<dbReference type="Proteomes" id="UP000653343">
    <property type="component" value="Unassembled WGS sequence"/>
</dbReference>
<keyword evidence="2" id="KW-1185">Reference proteome</keyword>
<sequence>MAYTGADLDALDTAIKSGVKKVKHNGREVEYHSVDEMLRLRDRIAAELLKGSSAERTRVTRLRFNR</sequence>
<reference evidence="2" key="1">
    <citation type="journal article" date="2019" name="Int. J. Syst. Evol. Microbiol.">
        <title>The Global Catalogue of Microorganisms (GCM) 10K type strain sequencing project: providing services to taxonomists for standard genome sequencing and annotation.</title>
        <authorList>
            <consortium name="The Broad Institute Genomics Platform"/>
            <consortium name="The Broad Institute Genome Sequencing Center for Infectious Disease"/>
            <person name="Wu L."/>
            <person name="Ma J."/>
        </authorList>
    </citation>
    <scope>NUCLEOTIDE SEQUENCE [LARGE SCALE GENOMIC DNA]</scope>
    <source>
        <strain evidence="2">KCTC 23917</strain>
    </source>
</reference>
<accession>A0ABQ2Y322</accession>
<evidence type="ECO:0000313" key="2">
    <source>
        <dbReference type="Proteomes" id="UP000653343"/>
    </source>
</evidence>
<proteinExistence type="predicted"/>
<dbReference type="RefSeq" id="WP_189358776.1">
    <property type="nucleotide sequence ID" value="NZ_BMYU01000012.1"/>
</dbReference>
<protein>
    <recommendedName>
        <fullName evidence="3">GpW protein</fullName>
    </recommendedName>
</protein>
<organism evidence="1 2">
    <name type="scientific">Undibacterium squillarum</name>
    <dbReference type="NCBI Taxonomy" id="1131567"/>
    <lineage>
        <taxon>Bacteria</taxon>
        <taxon>Pseudomonadati</taxon>
        <taxon>Pseudomonadota</taxon>
        <taxon>Betaproteobacteria</taxon>
        <taxon>Burkholderiales</taxon>
        <taxon>Oxalobacteraceae</taxon>
        <taxon>Undibacterium</taxon>
    </lineage>
</organism>
<dbReference type="EMBL" id="BMYU01000012">
    <property type="protein sequence ID" value="GGX53050.1"/>
    <property type="molecule type" value="Genomic_DNA"/>
</dbReference>